<keyword evidence="7 11" id="KW-0472">Membrane</keyword>
<evidence type="ECO:0000256" key="11">
    <source>
        <dbReference type="RuleBase" id="RU363047"/>
    </source>
</evidence>
<evidence type="ECO:0000256" key="3">
    <source>
        <dbReference type="ARBA" id="ARBA00022606"/>
    </source>
</evidence>
<keyword evidence="6 11" id="KW-1133">Transmembrane helix</keyword>
<keyword evidence="3 11" id="KW-0716">Sensory transduction</keyword>
<dbReference type="Pfam" id="PF13853">
    <property type="entry name" value="7tm_4"/>
    <property type="match status" value="1"/>
</dbReference>
<dbReference type="eggNOG" id="ENOG502SHK4">
    <property type="taxonomic scope" value="Eukaryota"/>
</dbReference>
<dbReference type="GeneID" id="100771089"/>
<evidence type="ECO:0000256" key="9">
    <source>
        <dbReference type="ARBA" id="ARBA00023224"/>
    </source>
</evidence>
<feature type="transmembrane region" description="Helical" evidence="11">
    <location>
        <begin position="196"/>
        <end position="224"/>
    </location>
</feature>
<evidence type="ECO:0000313" key="14">
    <source>
        <dbReference type="Ensembl" id="ENSCGRP00001010478.1"/>
    </source>
</evidence>
<dbReference type="EMBL" id="JH000177">
    <property type="protein sequence ID" value="EGW05768.1"/>
    <property type="molecule type" value="Genomic_DNA"/>
</dbReference>
<dbReference type="AlphaFoldDB" id="G3H6N1"/>
<dbReference type="RefSeq" id="XP_003499884.1">
    <property type="nucleotide sequence ID" value="XM_003499836.1"/>
</dbReference>
<evidence type="ECO:0000256" key="4">
    <source>
        <dbReference type="ARBA" id="ARBA00022692"/>
    </source>
</evidence>
<dbReference type="Proteomes" id="UP001108280">
    <property type="component" value="Chromosome 5"/>
</dbReference>
<dbReference type="GO" id="GO:0005886">
    <property type="term" value="C:plasma membrane"/>
    <property type="evidence" value="ECO:0007669"/>
    <property type="project" value="UniProtKB-SubCell"/>
</dbReference>
<name>G3H6N1_CRIGR</name>
<dbReference type="InterPro" id="IPR000276">
    <property type="entry name" value="GPCR_Rhodpsn"/>
</dbReference>
<keyword evidence="16" id="KW-1185">Reference proteome</keyword>
<dbReference type="PANTHER" id="PTHR26453">
    <property type="entry name" value="OLFACTORY RECEPTOR"/>
    <property type="match status" value="1"/>
</dbReference>
<evidence type="ECO:0000259" key="12">
    <source>
        <dbReference type="PROSITE" id="PS50262"/>
    </source>
</evidence>
<comment type="similarity">
    <text evidence="10">Belongs to the G-protein coupled receptor 1 family.</text>
</comment>
<reference evidence="13" key="2">
    <citation type="submission" date="2011-08" db="EMBL/GenBank/DDBJ databases">
        <title>The genomic sequence of the Chinese hamster ovary CHO-K1 cell line.</title>
        <authorList>
            <person name="Xu X."/>
            <person name="Nagarajan H."/>
            <person name="Lewis N.E."/>
            <person name="Pan S."/>
            <person name="Cai Z."/>
            <person name="Liu X."/>
            <person name="Chen W."/>
            <person name="Xie M."/>
            <person name="Wang W."/>
            <person name="Hammond S."/>
            <person name="Andersen M.R."/>
            <person name="Neff N."/>
            <person name="Passarelli B."/>
            <person name="Koh W."/>
            <person name="Fan C.H."/>
            <person name="Wang J."/>
            <person name="Gui Y."/>
            <person name="Lee K.H."/>
            <person name="Betenbaugh M.J."/>
            <person name="Quake S.R."/>
            <person name="Famili I."/>
            <person name="Palsson B.O."/>
            <person name="Wang J."/>
        </authorList>
    </citation>
    <scope>NUCLEOTIDE SEQUENCE</scope>
</reference>
<feature type="transmembrane region" description="Helical" evidence="11">
    <location>
        <begin position="25"/>
        <end position="47"/>
    </location>
</feature>
<keyword evidence="9 10" id="KW-0807">Transducer</keyword>
<comment type="subcellular location">
    <subcellularLocation>
        <location evidence="1 11">Cell membrane</location>
        <topology evidence="1 11">Multi-pass membrane protein</topology>
    </subcellularLocation>
</comment>
<dbReference type="FunFam" id="1.20.1070.10:FF:000385">
    <property type="entry name" value="Olfactory receptor"/>
    <property type="match status" value="1"/>
</dbReference>
<proteinExistence type="inferred from homology"/>
<evidence type="ECO:0000256" key="8">
    <source>
        <dbReference type="ARBA" id="ARBA00023170"/>
    </source>
</evidence>
<dbReference type="PRINTS" id="PR00245">
    <property type="entry name" value="OLFACTORYR"/>
</dbReference>
<dbReference type="PaxDb" id="10029-XP_007610516.1"/>
<evidence type="ECO:0000313" key="15">
    <source>
        <dbReference type="Proteomes" id="UP000001075"/>
    </source>
</evidence>
<dbReference type="PRINTS" id="PR00237">
    <property type="entry name" value="GPCRRHODOPSN"/>
</dbReference>
<evidence type="ECO:0000313" key="16">
    <source>
        <dbReference type="Proteomes" id="UP001108280"/>
    </source>
</evidence>
<dbReference type="KEGG" id="cge:100771089"/>
<evidence type="ECO:0000313" key="17">
    <source>
        <dbReference type="RefSeq" id="XP_027274845.1"/>
    </source>
</evidence>
<sequence length="318" mass="35209">MAINQTTLKEFILIGFSAYPHVQTFLFGVFFCLYILTLAGNLTIMGLTWVDRSLHTPMYLFLSALSFSETCYTLTIIPRMLVDLLNNDRHISVAGCGLQMCFFLGLGGTNCIILTLMGYDRFLAICNPLRYPLLMTNVACGQLVASAWAGGFLISFIQIALTFRVSLCIPNLIRHFFCNIRAVVRLSCIDNSLTELIVTLISMVGLVGTFLLISLTYVFILSSVFKIPSAEGKQKAFSTCASHLTVVIIHFGFASIAYLKPEASGGDDTLIAIPYTIITPFLSPIIFSLRNNDMKKAFRKIMSKTVVLKNNFGLLLLV</sequence>
<dbReference type="GO" id="GO:0004930">
    <property type="term" value="F:G protein-coupled receptor activity"/>
    <property type="evidence" value="ECO:0007669"/>
    <property type="project" value="UniProtKB-KW"/>
</dbReference>
<reference evidence="16" key="4">
    <citation type="journal article" date="2020" name="Biotechnol. Bioeng.">
        <title>Chromosome-scale scaffolds for the Chinese hamster reference genome assembly to facilitate the study of the CHO epigenome.</title>
        <authorList>
            <person name="Hilliard W."/>
            <person name="MacDonald M."/>
            <person name="Lee K.H."/>
        </authorList>
    </citation>
    <scope>NUCLEOTIDE SEQUENCE [LARGE SCALE GENOMIC DNA]</scope>
    <source>
        <strain evidence="16">17A/GY</strain>
    </source>
</reference>
<feature type="transmembrane region" description="Helical" evidence="11">
    <location>
        <begin position="131"/>
        <end position="157"/>
    </location>
</feature>
<organism evidence="13 15">
    <name type="scientific">Cricetulus griseus</name>
    <name type="common">Chinese hamster</name>
    <name type="synonym">Cricetulus barabensis griseus</name>
    <dbReference type="NCBI Taxonomy" id="10029"/>
    <lineage>
        <taxon>Eukaryota</taxon>
        <taxon>Metazoa</taxon>
        <taxon>Chordata</taxon>
        <taxon>Craniata</taxon>
        <taxon>Vertebrata</taxon>
        <taxon>Euteleostomi</taxon>
        <taxon>Mammalia</taxon>
        <taxon>Eutheria</taxon>
        <taxon>Euarchontoglires</taxon>
        <taxon>Glires</taxon>
        <taxon>Rodentia</taxon>
        <taxon>Myomorpha</taxon>
        <taxon>Muroidea</taxon>
        <taxon>Cricetidae</taxon>
        <taxon>Cricetinae</taxon>
        <taxon>Cricetulus</taxon>
    </lineage>
</organism>
<reference evidence="14" key="6">
    <citation type="submission" date="2025-05" db="UniProtKB">
        <authorList>
            <consortium name="Ensembl"/>
        </authorList>
    </citation>
    <scope>IDENTIFICATION</scope>
</reference>
<dbReference type="OMA" id="WVAGFFI"/>
<dbReference type="SUPFAM" id="SSF81321">
    <property type="entry name" value="Family A G protein-coupled receptor-like"/>
    <property type="match status" value="1"/>
</dbReference>
<evidence type="ECO:0000256" key="7">
    <source>
        <dbReference type="ARBA" id="ARBA00023136"/>
    </source>
</evidence>
<dbReference type="InterPro" id="IPR017452">
    <property type="entry name" value="GPCR_Rhodpsn_7TM"/>
</dbReference>
<evidence type="ECO:0000256" key="5">
    <source>
        <dbReference type="ARBA" id="ARBA00022725"/>
    </source>
</evidence>
<dbReference type="PROSITE" id="PS00237">
    <property type="entry name" value="G_PROTEIN_RECEP_F1_1"/>
    <property type="match status" value="1"/>
</dbReference>
<reference evidence="15" key="1">
    <citation type="journal article" date="2011" name="Nat. Biotechnol.">
        <title>The genomic sequence of the Chinese hamster ovary (CHO)-K1 cell line.</title>
        <authorList>
            <person name="Xu X."/>
            <person name="Nagarajan H."/>
            <person name="Lewis N.E."/>
            <person name="Pan S."/>
            <person name="Cai Z."/>
            <person name="Liu X."/>
            <person name="Chen W."/>
            <person name="Xie M."/>
            <person name="Wang W."/>
            <person name="Hammond S."/>
            <person name="Andersen M.R."/>
            <person name="Neff N."/>
            <person name="Passarelli B."/>
            <person name="Koh W."/>
            <person name="Fan H.C."/>
            <person name="Wang J."/>
            <person name="Gui Y."/>
            <person name="Lee K.H."/>
            <person name="Betenbaugh M.J."/>
            <person name="Quake S.R."/>
            <person name="Famili I."/>
            <person name="Palsson B.O."/>
            <person name="Wang J."/>
        </authorList>
    </citation>
    <scope>NUCLEOTIDE SEQUENCE [LARGE SCALE GENOMIC DNA]</scope>
    <source>
        <strain evidence="15">CHO K1 cell line</strain>
    </source>
</reference>
<reference evidence="16" key="3">
    <citation type="journal article" date="2018" name="Biotechnol. Bioeng.">
        <title>A reference genome of the Chinese hamster based on a hybrid assembly strategy.</title>
        <authorList>
            <person name="Rupp O."/>
            <person name="MacDonald M.L."/>
            <person name="Li S."/>
            <person name="Dhiman H."/>
            <person name="Polson S."/>
            <person name="Griep S."/>
            <person name="Heffner K."/>
            <person name="Hernandez I."/>
            <person name="Brinkrolf K."/>
            <person name="Jadhav V."/>
            <person name="Samoudi M."/>
            <person name="Hao H."/>
            <person name="Kingham B."/>
            <person name="Goesmann A."/>
            <person name="Betenbaugh M.J."/>
            <person name="Lewis N.E."/>
            <person name="Borth N."/>
            <person name="Lee K.H."/>
        </authorList>
    </citation>
    <scope>NUCLEOTIDE SEQUENCE [LARGE SCALE GENOMIC DNA]</scope>
    <source>
        <strain evidence="16">17A/GY</strain>
    </source>
</reference>
<dbReference type="STRING" id="10029.G3H6N1"/>
<evidence type="ECO:0000313" key="13">
    <source>
        <dbReference type="EMBL" id="EGW05768.1"/>
    </source>
</evidence>
<evidence type="ECO:0000256" key="10">
    <source>
        <dbReference type="RuleBase" id="RU000688"/>
    </source>
</evidence>
<feature type="transmembrane region" description="Helical" evidence="11">
    <location>
        <begin position="59"/>
        <end position="77"/>
    </location>
</feature>
<evidence type="ECO:0000256" key="2">
    <source>
        <dbReference type="ARBA" id="ARBA00022475"/>
    </source>
</evidence>
<evidence type="ECO:0000256" key="1">
    <source>
        <dbReference type="ARBA" id="ARBA00004651"/>
    </source>
</evidence>
<feature type="transmembrane region" description="Helical" evidence="11">
    <location>
        <begin position="97"/>
        <end position="119"/>
    </location>
</feature>
<dbReference type="InterPro" id="IPR000725">
    <property type="entry name" value="Olfact_rcpt"/>
</dbReference>
<evidence type="ECO:0000256" key="6">
    <source>
        <dbReference type="ARBA" id="ARBA00022989"/>
    </source>
</evidence>
<dbReference type="Proteomes" id="UP000001075">
    <property type="component" value="Unassembled WGS sequence"/>
</dbReference>
<dbReference type="CDD" id="cd15225">
    <property type="entry name" value="7tmA_OR10A-like"/>
    <property type="match status" value="1"/>
</dbReference>
<feature type="transmembrane region" description="Helical" evidence="11">
    <location>
        <begin position="271"/>
        <end position="289"/>
    </location>
</feature>
<feature type="domain" description="G-protein coupled receptors family 1 profile" evidence="12">
    <location>
        <begin position="40"/>
        <end position="249"/>
    </location>
</feature>
<keyword evidence="10" id="KW-0297">G-protein coupled receptor</keyword>
<dbReference type="RefSeq" id="XP_027274845.1">
    <property type="nucleotide sequence ID" value="XM_027419044.1"/>
</dbReference>
<keyword evidence="4 10" id="KW-0812">Transmembrane</keyword>
<dbReference type="Proteomes" id="UP000694386">
    <property type="component" value="Unplaced"/>
</dbReference>
<keyword evidence="5 11" id="KW-0552">Olfaction</keyword>
<accession>G3H6N1</accession>
<dbReference type="Gene3D" id="1.20.1070.10">
    <property type="entry name" value="Rhodopsin 7-helix transmembrane proteins"/>
    <property type="match status" value="1"/>
</dbReference>
<dbReference type="OrthoDB" id="9975554at2759"/>
<dbReference type="Ensembl" id="ENSCGRT00001014699.1">
    <property type="protein sequence ID" value="ENSCGRP00001010478.1"/>
    <property type="gene ID" value="ENSCGRG00001012371.1"/>
</dbReference>
<dbReference type="GO" id="GO:0004984">
    <property type="term" value="F:olfactory receptor activity"/>
    <property type="evidence" value="ECO:0007669"/>
    <property type="project" value="InterPro"/>
</dbReference>
<keyword evidence="8 10" id="KW-0675">Receptor</keyword>
<reference evidence="17" key="5">
    <citation type="submission" date="2025-04" db="UniProtKB">
        <authorList>
            <consortium name="RefSeq"/>
        </authorList>
    </citation>
    <scope>IDENTIFICATION</scope>
    <source>
        <strain evidence="17">17A/GY</strain>
        <tissue evidence="17">Liver</tissue>
    </source>
</reference>
<keyword evidence="2 11" id="KW-1003">Cell membrane</keyword>
<dbReference type="GeneTree" id="ENSGT00940000161831"/>
<gene>
    <name evidence="14 17" type="primary">LOC100771089</name>
    <name evidence="13" type="ORF">I79_005997</name>
</gene>
<dbReference type="PROSITE" id="PS50262">
    <property type="entry name" value="G_PROTEIN_RECEP_F1_2"/>
    <property type="match status" value="1"/>
</dbReference>
<feature type="transmembrane region" description="Helical" evidence="11">
    <location>
        <begin position="236"/>
        <end position="259"/>
    </location>
</feature>
<protein>
    <recommendedName>
        <fullName evidence="11">Olfactory receptor</fullName>
    </recommendedName>
</protein>